<keyword evidence="1" id="KW-1133">Transmembrane helix</keyword>
<evidence type="ECO:0000256" key="1">
    <source>
        <dbReference type="SAM" id="Phobius"/>
    </source>
</evidence>
<keyword evidence="1" id="KW-0812">Transmembrane</keyword>
<dbReference type="Proteomes" id="UP000034705">
    <property type="component" value="Unassembled WGS sequence"/>
</dbReference>
<protein>
    <submittedName>
        <fullName evidence="2">Uncharacterized protein</fullName>
    </submittedName>
</protein>
<feature type="transmembrane region" description="Helical" evidence="1">
    <location>
        <begin position="78"/>
        <end position="102"/>
    </location>
</feature>
<gene>
    <name evidence="2" type="ORF">UX45_C0005G0023</name>
</gene>
<evidence type="ECO:0000313" key="2">
    <source>
        <dbReference type="EMBL" id="KKU34013.1"/>
    </source>
</evidence>
<keyword evidence="1" id="KW-0472">Membrane</keyword>
<dbReference type="AlphaFoldDB" id="A0A0G1RVK1"/>
<feature type="transmembrane region" description="Helical" evidence="1">
    <location>
        <begin position="123"/>
        <end position="143"/>
    </location>
</feature>
<accession>A0A0G1RVK1</accession>
<organism evidence="2 3">
    <name type="scientific">Candidatus Uhrbacteria bacterium GW2011_GWF2_46_218</name>
    <dbReference type="NCBI Taxonomy" id="1619001"/>
    <lineage>
        <taxon>Bacteria</taxon>
        <taxon>Candidatus Uhriibacteriota</taxon>
    </lineage>
</organism>
<dbReference type="EMBL" id="LCMG01000005">
    <property type="protein sequence ID" value="KKU34013.1"/>
    <property type="molecule type" value="Genomic_DNA"/>
</dbReference>
<sequence length="147" mass="16995">MWRDDFKVSDILFNILFSMQPRLCKQCQAKVEEWNHTCKGCGYHLVLEPEEKLRARYLRTPSLGALLFTQGWALGARVYVLFILSLIPAVGIAALIIGMIFGRRISWKMGSWGSWQEYTTRMRLLDGIGVAWICLLGLVYLYLRFKS</sequence>
<name>A0A0G1RVK1_9BACT</name>
<comment type="caution">
    <text evidence="2">The sequence shown here is derived from an EMBL/GenBank/DDBJ whole genome shotgun (WGS) entry which is preliminary data.</text>
</comment>
<proteinExistence type="predicted"/>
<evidence type="ECO:0000313" key="3">
    <source>
        <dbReference type="Proteomes" id="UP000034705"/>
    </source>
</evidence>
<reference evidence="2 3" key="1">
    <citation type="journal article" date="2015" name="Nature">
        <title>rRNA introns, odd ribosomes, and small enigmatic genomes across a large radiation of phyla.</title>
        <authorList>
            <person name="Brown C.T."/>
            <person name="Hug L.A."/>
            <person name="Thomas B.C."/>
            <person name="Sharon I."/>
            <person name="Castelle C.J."/>
            <person name="Singh A."/>
            <person name="Wilkins M.J."/>
            <person name="Williams K.H."/>
            <person name="Banfield J.F."/>
        </authorList>
    </citation>
    <scope>NUCLEOTIDE SEQUENCE [LARGE SCALE GENOMIC DNA]</scope>
</reference>